<dbReference type="GO" id="GO:0070006">
    <property type="term" value="F:metalloaminopeptidase activity"/>
    <property type="evidence" value="ECO:0007669"/>
    <property type="project" value="InterPro"/>
</dbReference>
<name>A0A381VV40_9ZZZZ</name>
<dbReference type="SMART" id="SM01011">
    <property type="entry name" value="AMP_N"/>
    <property type="match status" value="1"/>
</dbReference>
<evidence type="ECO:0000256" key="5">
    <source>
        <dbReference type="ARBA" id="ARBA00023211"/>
    </source>
</evidence>
<dbReference type="SUPFAM" id="SSF55920">
    <property type="entry name" value="Creatinase/aminopeptidase"/>
    <property type="match status" value="1"/>
</dbReference>
<dbReference type="InterPro" id="IPR029149">
    <property type="entry name" value="Creatin/AminoP/Spt16_N"/>
</dbReference>
<dbReference type="InterPro" id="IPR000994">
    <property type="entry name" value="Pept_M24"/>
</dbReference>
<sequence length="468" mass="53688">MNKLKNTYSGIFRDGGVGRLAKKRYRVRRKRLIDKENMLMAITGVPYGPGQETVWAYAHCPTYQEPAIMYLTGINQANVILLLDPNSSESDEILFVSKKDLSKEFWDGIRFGVGDTKSIREVQRVTGIKDIRDIDDFDEVLKGRFKKQRKKKLGTLWMEGTHGKKVVEIKTDHNWKFKKRLVRCLRSQGSSSSLNNIMKNHFELRLPLDSYDVKNTIAAEKITGKGFVETLKNFNLFKSEYQVQGFLEGRMLEGSPYGLSFPSIIASGHNATVLHYMKNDDIFSKGEMVLMDFGVRWMTMHADISRTVPASGKFNPMQKMLYEIVLKAQLAVQRTARRGITMNELNDCCWNSVNRGLEKIFKSAGGKFKLRYKDRPHGVSHLMGEQEHDGDPFRNYLSEPMQEGWLISNEPGLYGSFKIRLNGKIYDEEIGIRIEDNLLITKTGCENLSRLIPKTVRQIEKLMTTKID</sequence>
<dbReference type="InterPro" id="IPR007865">
    <property type="entry name" value="Aminopep_P_N"/>
</dbReference>
<keyword evidence="5" id="KW-0464">Manganese</keyword>
<evidence type="ECO:0000313" key="7">
    <source>
        <dbReference type="EMBL" id="SVA43951.1"/>
    </source>
</evidence>
<gene>
    <name evidence="7" type="ORF">METZ01_LOCUS96805</name>
</gene>
<dbReference type="Gene3D" id="3.90.230.10">
    <property type="entry name" value="Creatinase/methionine aminopeptidase superfamily"/>
    <property type="match status" value="1"/>
</dbReference>
<dbReference type="PANTHER" id="PTHR43226:SF4">
    <property type="entry name" value="XAA-PRO AMINOPEPTIDASE 3"/>
    <property type="match status" value="1"/>
</dbReference>
<dbReference type="EMBL" id="UINC01009823">
    <property type="protein sequence ID" value="SVA43951.1"/>
    <property type="molecule type" value="Genomic_DNA"/>
</dbReference>
<evidence type="ECO:0000256" key="1">
    <source>
        <dbReference type="ARBA" id="ARBA00001936"/>
    </source>
</evidence>
<dbReference type="GO" id="GO:0030145">
    <property type="term" value="F:manganese ion binding"/>
    <property type="evidence" value="ECO:0007669"/>
    <property type="project" value="InterPro"/>
</dbReference>
<dbReference type="PANTHER" id="PTHR43226">
    <property type="entry name" value="XAA-PRO AMINOPEPTIDASE 3"/>
    <property type="match status" value="1"/>
</dbReference>
<dbReference type="InterPro" id="IPR036005">
    <property type="entry name" value="Creatinase/aminopeptidase-like"/>
</dbReference>
<dbReference type="GO" id="GO:0006508">
    <property type="term" value="P:proteolysis"/>
    <property type="evidence" value="ECO:0007669"/>
    <property type="project" value="TreeGrafter"/>
</dbReference>
<evidence type="ECO:0000256" key="3">
    <source>
        <dbReference type="ARBA" id="ARBA00022723"/>
    </source>
</evidence>
<feature type="domain" description="Aminopeptidase P N-terminal" evidence="6">
    <location>
        <begin position="20"/>
        <end position="164"/>
    </location>
</feature>
<keyword evidence="3" id="KW-0479">Metal-binding</keyword>
<organism evidence="7">
    <name type="scientific">marine metagenome</name>
    <dbReference type="NCBI Taxonomy" id="408172"/>
    <lineage>
        <taxon>unclassified sequences</taxon>
        <taxon>metagenomes</taxon>
        <taxon>ecological metagenomes</taxon>
    </lineage>
</organism>
<evidence type="ECO:0000259" key="6">
    <source>
        <dbReference type="SMART" id="SM01011"/>
    </source>
</evidence>
<dbReference type="Pfam" id="PF05195">
    <property type="entry name" value="AMP_N"/>
    <property type="match status" value="1"/>
</dbReference>
<dbReference type="GO" id="GO:0005829">
    <property type="term" value="C:cytosol"/>
    <property type="evidence" value="ECO:0007669"/>
    <property type="project" value="TreeGrafter"/>
</dbReference>
<protein>
    <recommendedName>
        <fullName evidence="6">Aminopeptidase P N-terminal domain-containing protein</fullName>
    </recommendedName>
</protein>
<dbReference type="SUPFAM" id="SSF53092">
    <property type="entry name" value="Creatinase/prolidase N-terminal domain"/>
    <property type="match status" value="1"/>
</dbReference>
<accession>A0A381VV40</accession>
<reference evidence="7" key="1">
    <citation type="submission" date="2018-05" db="EMBL/GenBank/DDBJ databases">
        <authorList>
            <person name="Lanie J.A."/>
            <person name="Ng W.-L."/>
            <person name="Kazmierczak K.M."/>
            <person name="Andrzejewski T.M."/>
            <person name="Davidsen T.M."/>
            <person name="Wayne K.J."/>
            <person name="Tettelin H."/>
            <person name="Glass J.I."/>
            <person name="Rusch D."/>
            <person name="Podicherti R."/>
            <person name="Tsui H.-C.T."/>
            <person name="Winkler M.E."/>
        </authorList>
    </citation>
    <scope>NUCLEOTIDE SEQUENCE</scope>
</reference>
<keyword evidence="4" id="KW-0378">Hydrolase</keyword>
<comment type="similarity">
    <text evidence="2">Belongs to the peptidase M24B family.</text>
</comment>
<dbReference type="InterPro" id="IPR052433">
    <property type="entry name" value="X-Pro_dipept-like"/>
</dbReference>
<evidence type="ECO:0000256" key="2">
    <source>
        <dbReference type="ARBA" id="ARBA00008766"/>
    </source>
</evidence>
<dbReference type="Gene3D" id="3.40.350.10">
    <property type="entry name" value="Creatinase/prolidase N-terminal domain"/>
    <property type="match status" value="1"/>
</dbReference>
<proteinExistence type="inferred from homology"/>
<evidence type="ECO:0000256" key="4">
    <source>
        <dbReference type="ARBA" id="ARBA00022801"/>
    </source>
</evidence>
<dbReference type="AlphaFoldDB" id="A0A381VV40"/>
<dbReference type="Pfam" id="PF00557">
    <property type="entry name" value="Peptidase_M24"/>
    <property type="match status" value="1"/>
</dbReference>
<comment type="cofactor">
    <cofactor evidence="1">
        <name>Mn(2+)</name>
        <dbReference type="ChEBI" id="CHEBI:29035"/>
    </cofactor>
</comment>